<keyword evidence="4 6" id="KW-1133">Transmembrane helix</keyword>
<evidence type="ECO:0000313" key="7">
    <source>
        <dbReference type="EMBL" id="KAB7462555.1"/>
    </source>
</evidence>
<dbReference type="AlphaFoldDB" id="A0A6N2UTS7"/>
<proteinExistence type="predicted"/>
<accession>A0A6N2UTS7</accession>
<dbReference type="Proteomes" id="UP000429211">
    <property type="component" value="Unassembled WGS sequence"/>
</dbReference>
<evidence type="ECO:0000256" key="6">
    <source>
        <dbReference type="SAM" id="Phobius"/>
    </source>
</evidence>
<dbReference type="PANTHER" id="PTHR30250:SF11">
    <property type="entry name" value="O-ANTIGEN TRANSPORTER-RELATED"/>
    <property type="match status" value="1"/>
</dbReference>
<gene>
    <name evidence="8" type="ORF">BDLFYP24_00585</name>
    <name evidence="7" type="ORF">GBB04_01935</name>
</gene>
<feature type="transmembrane region" description="Helical" evidence="6">
    <location>
        <begin position="363"/>
        <end position="382"/>
    </location>
</feature>
<feature type="transmembrane region" description="Helical" evidence="6">
    <location>
        <begin position="388"/>
        <end position="408"/>
    </location>
</feature>
<evidence type="ECO:0000256" key="5">
    <source>
        <dbReference type="ARBA" id="ARBA00023136"/>
    </source>
</evidence>
<dbReference type="EMBL" id="CACRSP010000015">
    <property type="protein sequence ID" value="VYT21484.1"/>
    <property type="molecule type" value="Genomic_DNA"/>
</dbReference>
<dbReference type="GO" id="GO:0005886">
    <property type="term" value="C:plasma membrane"/>
    <property type="evidence" value="ECO:0007669"/>
    <property type="project" value="UniProtKB-SubCell"/>
</dbReference>
<name>A0A6N2UTS7_9BIFI</name>
<sequence length="480" mass="51952">MGKYRRLVLNTVLFAINAVATKLITFFLVPLYTYYMSAGEYGLTDMSLTVINLAMPLATFSIAEAAVRFIVGDQDKKDEYVAISISITLLSVVLVTLFSPILDLDAFGGLGNYKAWFILAYATSAIMNLCGEVARGMGEVKLIPICAGVSSVTTLVLACLSIGQLGMGITGYFISVSVGPMLAIMLYMSFGRLTKAFLSGARHMTKLAVNDSWKIIRPMLIYALPLIPNNLFWWLSSGINRLFITGMLGIAASGMFAAASKIPGLLNTAYMVFQQAWQLSAYQESGSKGLGKFFSSVFCALQAALTVMCALLSLFAPFIASIMLQGETYVAWPMISILLISNLFSVFASFYGTVYSTTMHTSFVMKTTMFGAIACVVLTPLLIPVLGTTGACIASALGQMLVFMMRVVDAGRYIRITVGWRYLAPTLALLVFQASAISWQITGWNIVSCVCTVLVTAIQITHVATSLPQIRAIRGNKTRA</sequence>
<reference evidence="8" key="2">
    <citation type="submission" date="2019-11" db="EMBL/GenBank/DDBJ databases">
        <authorList>
            <person name="Feng L."/>
        </authorList>
    </citation>
    <scope>NUCLEOTIDE SEQUENCE</scope>
    <source>
        <strain evidence="8">BdentiumLFYP24</strain>
    </source>
</reference>
<protein>
    <submittedName>
        <fullName evidence="7">Oligosaccharide flippase family protein</fullName>
    </submittedName>
    <submittedName>
        <fullName evidence="8">Polysaccharide biosynthesis protein</fullName>
    </submittedName>
</protein>
<feature type="transmembrane region" description="Helical" evidence="6">
    <location>
        <begin position="169"/>
        <end position="194"/>
    </location>
</feature>
<feature type="transmembrane region" description="Helical" evidence="6">
    <location>
        <begin position="80"/>
        <end position="101"/>
    </location>
</feature>
<feature type="transmembrane region" description="Helical" evidence="6">
    <location>
        <begin position="293"/>
        <end position="324"/>
    </location>
</feature>
<dbReference type="Pfam" id="PF01943">
    <property type="entry name" value="Polysacc_synt"/>
    <property type="match status" value="1"/>
</dbReference>
<dbReference type="RefSeq" id="WP_034520480.1">
    <property type="nucleotide sequence ID" value="NZ_CACRSP010000015.1"/>
</dbReference>
<feature type="transmembrane region" description="Helical" evidence="6">
    <location>
        <begin position="420"/>
        <end position="439"/>
    </location>
</feature>
<keyword evidence="5 6" id="KW-0472">Membrane</keyword>
<feature type="transmembrane region" description="Helical" evidence="6">
    <location>
        <begin position="330"/>
        <end position="351"/>
    </location>
</feature>
<feature type="transmembrane region" description="Helical" evidence="6">
    <location>
        <begin position="142"/>
        <end position="163"/>
    </location>
</feature>
<comment type="subcellular location">
    <subcellularLocation>
        <location evidence="1">Cell membrane</location>
        <topology evidence="1">Multi-pass membrane protein</topology>
    </subcellularLocation>
</comment>
<dbReference type="PANTHER" id="PTHR30250">
    <property type="entry name" value="PST FAMILY PREDICTED COLANIC ACID TRANSPORTER"/>
    <property type="match status" value="1"/>
</dbReference>
<feature type="transmembrane region" description="Helical" evidence="6">
    <location>
        <begin position="113"/>
        <end position="130"/>
    </location>
</feature>
<dbReference type="InterPro" id="IPR002797">
    <property type="entry name" value="Polysacc_synth"/>
</dbReference>
<dbReference type="InterPro" id="IPR050833">
    <property type="entry name" value="Poly_Biosynth_Transport"/>
</dbReference>
<evidence type="ECO:0000256" key="4">
    <source>
        <dbReference type="ARBA" id="ARBA00022989"/>
    </source>
</evidence>
<feature type="transmembrane region" description="Helical" evidence="6">
    <location>
        <begin position="49"/>
        <end position="71"/>
    </location>
</feature>
<evidence type="ECO:0000256" key="2">
    <source>
        <dbReference type="ARBA" id="ARBA00022475"/>
    </source>
</evidence>
<keyword evidence="3 6" id="KW-0812">Transmembrane</keyword>
<reference evidence="7 9" key="1">
    <citation type="journal article" date="2019" name="Nat. Med.">
        <title>A library of human gut bacterial isolates paired with longitudinal multiomics data enables mechanistic microbiome research.</title>
        <authorList>
            <person name="Poyet M."/>
            <person name="Groussin M."/>
            <person name="Gibbons S.M."/>
            <person name="Avila-Pacheco J."/>
            <person name="Jiang X."/>
            <person name="Kearney S.M."/>
            <person name="Perrotta A.R."/>
            <person name="Berdy B."/>
            <person name="Zhao S."/>
            <person name="Lieberman T.D."/>
            <person name="Swanson P.K."/>
            <person name="Smith M."/>
            <person name="Roesemann S."/>
            <person name="Alexander J.E."/>
            <person name="Rich S.A."/>
            <person name="Livny J."/>
            <person name="Vlamakis H."/>
            <person name="Clish C."/>
            <person name="Bullock K."/>
            <person name="Deik A."/>
            <person name="Scott J."/>
            <person name="Pierce K.A."/>
            <person name="Xavier R.J."/>
            <person name="Alm E.J."/>
        </authorList>
    </citation>
    <scope>NUCLEOTIDE SEQUENCE [LARGE SCALE GENOMIC DNA]</scope>
    <source>
        <strain evidence="7 9">BIOML-A2</strain>
    </source>
</reference>
<feature type="transmembrane region" description="Helical" evidence="6">
    <location>
        <begin position="215"/>
        <end position="235"/>
    </location>
</feature>
<feature type="transmembrane region" description="Helical" evidence="6">
    <location>
        <begin position="7"/>
        <end position="29"/>
    </location>
</feature>
<evidence type="ECO:0000256" key="3">
    <source>
        <dbReference type="ARBA" id="ARBA00022692"/>
    </source>
</evidence>
<organism evidence="8">
    <name type="scientific">Bifidobacterium dentium</name>
    <dbReference type="NCBI Taxonomy" id="1689"/>
    <lineage>
        <taxon>Bacteria</taxon>
        <taxon>Bacillati</taxon>
        <taxon>Actinomycetota</taxon>
        <taxon>Actinomycetes</taxon>
        <taxon>Bifidobacteriales</taxon>
        <taxon>Bifidobacteriaceae</taxon>
        <taxon>Bifidobacterium</taxon>
    </lineage>
</organism>
<feature type="transmembrane region" description="Helical" evidence="6">
    <location>
        <begin position="445"/>
        <end position="467"/>
    </location>
</feature>
<keyword evidence="2" id="KW-1003">Cell membrane</keyword>
<evidence type="ECO:0000313" key="9">
    <source>
        <dbReference type="Proteomes" id="UP000429211"/>
    </source>
</evidence>
<evidence type="ECO:0000256" key="1">
    <source>
        <dbReference type="ARBA" id="ARBA00004651"/>
    </source>
</evidence>
<feature type="transmembrane region" description="Helical" evidence="6">
    <location>
        <begin position="247"/>
        <end position="273"/>
    </location>
</feature>
<dbReference type="EMBL" id="WDPD01000001">
    <property type="protein sequence ID" value="KAB7462555.1"/>
    <property type="molecule type" value="Genomic_DNA"/>
</dbReference>
<evidence type="ECO:0000313" key="8">
    <source>
        <dbReference type="EMBL" id="VYT21484.1"/>
    </source>
</evidence>